<dbReference type="GO" id="GO:0043709">
    <property type="term" value="P:cell adhesion involved in single-species biofilm formation"/>
    <property type="evidence" value="ECO:0007669"/>
    <property type="project" value="TreeGrafter"/>
</dbReference>
<evidence type="ECO:0000259" key="2">
    <source>
        <dbReference type="PROSITE" id="PS50110"/>
    </source>
</evidence>
<evidence type="ECO:0000313" key="5">
    <source>
        <dbReference type="Proteomes" id="UP000295418"/>
    </source>
</evidence>
<dbReference type="PROSITE" id="PS50887">
    <property type="entry name" value="GGDEF"/>
    <property type="match status" value="1"/>
</dbReference>
<feature type="domain" description="Response regulatory" evidence="2">
    <location>
        <begin position="114"/>
        <end position="230"/>
    </location>
</feature>
<comment type="caution">
    <text evidence="1">Lacks conserved residue(s) required for the propagation of feature annotation.</text>
</comment>
<evidence type="ECO:0000259" key="3">
    <source>
        <dbReference type="PROSITE" id="PS50887"/>
    </source>
</evidence>
<protein>
    <submittedName>
        <fullName evidence="4">Diguanylate cyclase</fullName>
    </submittedName>
</protein>
<gene>
    <name evidence="4" type="ORF">E0485_21010</name>
</gene>
<comment type="caution">
    <text evidence="4">The sequence shown here is derived from an EMBL/GenBank/DDBJ whole genome shotgun (WGS) entry which is preliminary data.</text>
</comment>
<dbReference type="SMART" id="SM00267">
    <property type="entry name" value="GGDEF"/>
    <property type="match status" value="1"/>
</dbReference>
<name>A0A4R4E777_9BACL</name>
<dbReference type="FunFam" id="3.30.70.270:FF:000001">
    <property type="entry name" value="Diguanylate cyclase domain protein"/>
    <property type="match status" value="1"/>
</dbReference>
<dbReference type="PANTHER" id="PTHR45138:SF9">
    <property type="entry name" value="DIGUANYLATE CYCLASE DGCM-RELATED"/>
    <property type="match status" value="1"/>
</dbReference>
<dbReference type="GO" id="GO:0000160">
    <property type="term" value="P:phosphorelay signal transduction system"/>
    <property type="evidence" value="ECO:0007669"/>
    <property type="project" value="InterPro"/>
</dbReference>
<dbReference type="AlphaFoldDB" id="A0A4R4E777"/>
<evidence type="ECO:0000313" key="4">
    <source>
        <dbReference type="EMBL" id="TCZ73588.1"/>
    </source>
</evidence>
<feature type="domain" description="Response regulatory" evidence="2">
    <location>
        <begin position="414"/>
        <end position="537"/>
    </location>
</feature>
<dbReference type="InterPro" id="IPR043128">
    <property type="entry name" value="Rev_trsase/Diguanyl_cyclase"/>
</dbReference>
<sequence>MDKGDGMNNYRDSLIISINKQLEQWFDAAHPVSVEEVRNFIQTVEASASANQLHDLTEIINSLKDQLAQDDQQEWTPPELCEHLFRLIKYCYEEMIQEDVHVHKSLDPGYDKLDVLVLDDDVAHLMLLRDELEKQGLGVLTTTDPDKAINYFYELNIGCFVTSLHIMNKNGSLVIEVVRQQNNKQFIPIIGISVDDSREARLKAYEYGVDDFQTKPLDMGEFVVRMNRQLNRKNSIDKLLFLDELTGAFNRKYFKDVFEKHRIDFMRTRQPFCIAMVDIDSFKQVNDKYGHLTGDKVLIRFVNLMKERMRATDTLFRYGGEEFAMIFPNTNQADAKHVLERLLNDFMQITFESDEEQFHVSFSAGVIEATCSREKFKDWLNLADQALYAAKTSGKRKIVIADHTIKLSIHRQINIAILSDNPLIRMILSESLKHVVEDNFETDIRTYRAGELFFADSWYQGTDPYIILLDCIMPRKDGMKVLQRLRAMPNSSQYTIVILTDRSSEQDIAKAMQMGVDDYIMKPFSVEEVQIRIKRLVQRMTD</sequence>
<dbReference type="GO" id="GO:0005886">
    <property type="term" value="C:plasma membrane"/>
    <property type="evidence" value="ECO:0007669"/>
    <property type="project" value="TreeGrafter"/>
</dbReference>
<dbReference type="InterPro" id="IPR001789">
    <property type="entry name" value="Sig_transdc_resp-reg_receiver"/>
</dbReference>
<dbReference type="Gene3D" id="3.30.70.270">
    <property type="match status" value="1"/>
</dbReference>
<dbReference type="CDD" id="cd01949">
    <property type="entry name" value="GGDEF"/>
    <property type="match status" value="1"/>
</dbReference>
<dbReference type="InterPro" id="IPR000160">
    <property type="entry name" value="GGDEF_dom"/>
</dbReference>
<dbReference type="EMBL" id="SKFG01000031">
    <property type="protein sequence ID" value="TCZ73588.1"/>
    <property type="molecule type" value="Genomic_DNA"/>
</dbReference>
<dbReference type="NCBIfam" id="TIGR00254">
    <property type="entry name" value="GGDEF"/>
    <property type="match status" value="1"/>
</dbReference>
<dbReference type="PANTHER" id="PTHR45138">
    <property type="entry name" value="REGULATORY COMPONENTS OF SENSORY TRANSDUCTION SYSTEM"/>
    <property type="match status" value="1"/>
</dbReference>
<dbReference type="OrthoDB" id="9759607at2"/>
<evidence type="ECO:0000256" key="1">
    <source>
        <dbReference type="PROSITE-ProRule" id="PRU00169"/>
    </source>
</evidence>
<dbReference type="PROSITE" id="PS50110">
    <property type="entry name" value="RESPONSE_REGULATORY"/>
    <property type="match status" value="2"/>
</dbReference>
<dbReference type="InterPro" id="IPR050469">
    <property type="entry name" value="Diguanylate_Cyclase"/>
</dbReference>
<dbReference type="CDD" id="cd00156">
    <property type="entry name" value="REC"/>
    <property type="match status" value="1"/>
</dbReference>
<feature type="modified residue" description="4-aspartylphosphate" evidence="1">
    <location>
        <position position="470"/>
    </location>
</feature>
<keyword evidence="5" id="KW-1185">Reference proteome</keyword>
<dbReference type="SMART" id="SM00448">
    <property type="entry name" value="REC"/>
    <property type="match status" value="2"/>
</dbReference>
<feature type="domain" description="GGDEF" evidence="3">
    <location>
        <begin position="270"/>
        <end position="403"/>
    </location>
</feature>
<dbReference type="SUPFAM" id="SSF55073">
    <property type="entry name" value="Nucleotide cyclase"/>
    <property type="match status" value="1"/>
</dbReference>
<accession>A0A4R4E777</accession>
<dbReference type="GO" id="GO:0052621">
    <property type="term" value="F:diguanylate cyclase activity"/>
    <property type="evidence" value="ECO:0007669"/>
    <property type="project" value="TreeGrafter"/>
</dbReference>
<dbReference type="InterPro" id="IPR011006">
    <property type="entry name" value="CheY-like_superfamily"/>
</dbReference>
<dbReference type="SUPFAM" id="SSF52172">
    <property type="entry name" value="CheY-like"/>
    <property type="match status" value="2"/>
</dbReference>
<reference evidence="4 5" key="1">
    <citation type="submission" date="2019-03" db="EMBL/GenBank/DDBJ databases">
        <authorList>
            <person name="Kim M.K.M."/>
        </authorList>
    </citation>
    <scope>NUCLEOTIDE SEQUENCE [LARGE SCALE GENOMIC DNA]</scope>
    <source>
        <strain evidence="4 5">18JY21-1</strain>
    </source>
</reference>
<dbReference type="Pfam" id="PF00072">
    <property type="entry name" value="Response_reg"/>
    <property type="match status" value="2"/>
</dbReference>
<proteinExistence type="predicted"/>
<organism evidence="4 5">
    <name type="scientific">Paenibacillus albiflavus</name>
    <dbReference type="NCBI Taxonomy" id="2545760"/>
    <lineage>
        <taxon>Bacteria</taxon>
        <taxon>Bacillati</taxon>
        <taxon>Bacillota</taxon>
        <taxon>Bacilli</taxon>
        <taxon>Bacillales</taxon>
        <taxon>Paenibacillaceae</taxon>
        <taxon>Paenibacillus</taxon>
    </lineage>
</organism>
<dbReference type="Proteomes" id="UP000295418">
    <property type="component" value="Unassembled WGS sequence"/>
</dbReference>
<dbReference type="Pfam" id="PF00990">
    <property type="entry name" value="GGDEF"/>
    <property type="match status" value="1"/>
</dbReference>
<dbReference type="GO" id="GO:1902201">
    <property type="term" value="P:negative regulation of bacterial-type flagellum-dependent cell motility"/>
    <property type="evidence" value="ECO:0007669"/>
    <property type="project" value="TreeGrafter"/>
</dbReference>
<keyword evidence="1" id="KW-0597">Phosphoprotein</keyword>
<dbReference type="Gene3D" id="3.40.50.2300">
    <property type="match status" value="2"/>
</dbReference>
<dbReference type="InterPro" id="IPR029787">
    <property type="entry name" value="Nucleotide_cyclase"/>
</dbReference>